<keyword evidence="16" id="KW-1015">Disulfide bond</keyword>
<evidence type="ECO:0000256" key="21">
    <source>
        <dbReference type="SAM" id="Coils"/>
    </source>
</evidence>
<comment type="similarity">
    <text evidence="2">Belongs to the SFTPD family.</text>
</comment>
<keyword evidence="14 21" id="KW-0175">Coiled coil</keyword>
<feature type="chain" id="PRO_5014436931" description="Pulmonary surfactant-associated protein D" evidence="23">
    <location>
        <begin position="18"/>
        <end position="378"/>
    </location>
</feature>
<feature type="domain" description="C-type lectin" evidence="24">
    <location>
        <begin position="275"/>
        <end position="377"/>
    </location>
</feature>
<evidence type="ECO:0000256" key="18">
    <source>
        <dbReference type="ARBA" id="ARBA00054961"/>
    </source>
</evidence>
<dbReference type="GO" id="GO:0045087">
    <property type="term" value="P:innate immune response"/>
    <property type="evidence" value="ECO:0007669"/>
    <property type="project" value="UniProtKB-KW"/>
</dbReference>
<evidence type="ECO:0000256" key="3">
    <source>
        <dbReference type="ARBA" id="ARBA00011267"/>
    </source>
</evidence>
<name>A0A2K5HXB8_COLAP</name>
<feature type="compositionally biased region" description="Basic and acidic residues" evidence="22">
    <location>
        <begin position="50"/>
        <end position="65"/>
    </location>
</feature>
<feature type="compositionally biased region" description="Basic and acidic residues" evidence="22">
    <location>
        <begin position="207"/>
        <end position="219"/>
    </location>
</feature>
<keyword evidence="15" id="KW-0176">Collagen</keyword>
<dbReference type="PROSITE" id="PS00615">
    <property type="entry name" value="C_TYPE_LECTIN_1"/>
    <property type="match status" value="1"/>
</dbReference>
<dbReference type="GO" id="GO:0005581">
    <property type="term" value="C:collagen trimer"/>
    <property type="evidence" value="ECO:0007669"/>
    <property type="project" value="UniProtKB-KW"/>
</dbReference>
<evidence type="ECO:0000256" key="17">
    <source>
        <dbReference type="ARBA" id="ARBA00023278"/>
    </source>
</evidence>
<reference evidence="25" key="2">
    <citation type="submission" date="2025-09" db="UniProtKB">
        <authorList>
            <consortium name="Ensembl"/>
        </authorList>
    </citation>
    <scope>IDENTIFICATION</scope>
</reference>
<dbReference type="GO" id="GO:0005771">
    <property type="term" value="C:multivesicular body"/>
    <property type="evidence" value="ECO:0007669"/>
    <property type="project" value="TreeGrafter"/>
</dbReference>
<evidence type="ECO:0000256" key="8">
    <source>
        <dbReference type="ARBA" id="ARBA00022729"/>
    </source>
</evidence>
<keyword evidence="6" id="KW-0399">Innate immunity</keyword>
<keyword evidence="12" id="KW-0106">Calcium</keyword>
<keyword evidence="4" id="KW-0767">Surface film</keyword>
<dbReference type="Ensembl" id="ENSCANT00000031807.1">
    <property type="protein sequence ID" value="ENSCANP00000008941.1"/>
    <property type="gene ID" value="ENSCANG00000027878.1"/>
</dbReference>
<organism evidence="25 26">
    <name type="scientific">Colobus angolensis palliatus</name>
    <name type="common">Peters' Angolan colobus</name>
    <dbReference type="NCBI Taxonomy" id="336983"/>
    <lineage>
        <taxon>Eukaryota</taxon>
        <taxon>Metazoa</taxon>
        <taxon>Chordata</taxon>
        <taxon>Craniata</taxon>
        <taxon>Vertebrata</taxon>
        <taxon>Euteleostomi</taxon>
        <taxon>Mammalia</taxon>
        <taxon>Eutheria</taxon>
        <taxon>Euarchontoglires</taxon>
        <taxon>Primates</taxon>
        <taxon>Haplorrhini</taxon>
        <taxon>Catarrhini</taxon>
        <taxon>Cercopithecidae</taxon>
        <taxon>Colobinae</taxon>
        <taxon>Colobus</taxon>
    </lineage>
</organism>
<dbReference type="InterPro" id="IPR033990">
    <property type="entry name" value="Collectin_CTLD"/>
</dbReference>
<evidence type="ECO:0000256" key="20">
    <source>
        <dbReference type="ARBA" id="ARBA00083470"/>
    </source>
</evidence>
<dbReference type="AlphaFoldDB" id="A0A2K5HXB8"/>
<dbReference type="FunFam" id="3.10.100.10:FF:000045">
    <property type="entry name" value="Pulmonary surfactant-associated protein D"/>
    <property type="match status" value="1"/>
</dbReference>
<dbReference type="GO" id="GO:0005615">
    <property type="term" value="C:extracellular space"/>
    <property type="evidence" value="ECO:0007669"/>
    <property type="project" value="TreeGrafter"/>
</dbReference>
<dbReference type="SUPFAM" id="SSF56436">
    <property type="entry name" value="C-type lectin-like"/>
    <property type="match status" value="1"/>
</dbReference>
<evidence type="ECO:0000256" key="13">
    <source>
        <dbReference type="ARBA" id="ARBA00022859"/>
    </source>
</evidence>
<feature type="compositionally biased region" description="Low complexity" evidence="22">
    <location>
        <begin position="116"/>
        <end position="132"/>
    </location>
</feature>
<dbReference type="Pfam" id="PF09006">
    <property type="entry name" value="Surfac_D-trimer"/>
    <property type="match status" value="1"/>
</dbReference>
<evidence type="ECO:0000256" key="15">
    <source>
        <dbReference type="ARBA" id="ARBA00023119"/>
    </source>
</evidence>
<evidence type="ECO:0000256" key="5">
    <source>
        <dbReference type="ARBA" id="ARBA00022525"/>
    </source>
</evidence>
<evidence type="ECO:0000256" key="19">
    <source>
        <dbReference type="ARBA" id="ARBA00070848"/>
    </source>
</evidence>
<dbReference type="SUPFAM" id="SSF57944">
    <property type="entry name" value="Triple coiled coil domain of C-type lectins"/>
    <property type="match status" value="1"/>
</dbReference>
<keyword evidence="8 23" id="KW-0732">Signal</keyword>
<comment type="subcellular location">
    <subcellularLocation>
        <location evidence="1">Secreted</location>
        <location evidence="1">Extracellular space</location>
        <location evidence="1">Surface film</location>
    </subcellularLocation>
</comment>
<keyword evidence="10" id="KW-0677">Repeat</keyword>
<dbReference type="PROSITE" id="PS50041">
    <property type="entry name" value="C_TYPE_LECTIN_2"/>
    <property type="match status" value="1"/>
</dbReference>
<dbReference type="InterPro" id="IPR008160">
    <property type="entry name" value="Collagen"/>
</dbReference>
<dbReference type="InterPro" id="IPR015097">
    <property type="entry name" value="Surfac_D-trimer"/>
</dbReference>
<evidence type="ECO:0000256" key="2">
    <source>
        <dbReference type="ARBA" id="ARBA00007899"/>
    </source>
</evidence>
<evidence type="ECO:0000256" key="12">
    <source>
        <dbReference type="ARBA" id="ARBA00022837"/>
    </source>
</evidence>
<keyword evidence="13" id="KW-0391">Immunity</keyword>
<evidence type="ECO:0000313" key="26">
    <source>
        <dbReference type="Proteomes" id="UP000233080"/>
    </source>
</evidence>
<dbReference type="PANTHER" id="PTHR24024">
    <property type="entry name" value="PULMONARY SURFACTANT-ASSOCIATED PROTEIN A"/>
    <property type="match status" value="1"/>
</dbReference>
<evidence type="ECO:0000256" key="16">
    <source>
        <dbReference type="ARBA" id="ARBA00023157"/>
    </source>
</evidence>
<dbReference type="InterPro" id="IPR018378">
    <property type="entry name" value="C-type_lectin_CS"/>
</dbReference>
<evidence type="ECO:0000256" key="10">
    <source>
        <dbReference type="ARBA" id="ARBA00022737"/>
    </source>
</evidence>
<dbReference type="SMART" id="SM00034">
    <property type="entry name" value="CLECT"/>
    <property type="match status" value="1"/>
</dbReference>
<keyword evidence="9" id="KW-0430">Lectin</keyword>
<dbReference type="FunFam" id="1.20.5.360:FF:000001">
    <property type="entry name" value="Pulmonary surfactant-associated protein D"/>
    <property type="match status" value="1"/>
</dbReference>
<feature type="region of interest" description="Disordered" evidence="22">
    <location>
        <begin position="43"/>
        <end position="224"/>
    </location>
</feature>
<dbReference type="InterPro" id="IPR051077">
    <property type="entry name" value="Ca-dependent_lectin"/>
</dbReference>
<keyword evidence="26" id="KW-1185">Reference proteome</keyword>
<dbReference type="Pfam" id="PF01391">
    <property type="entry name" value="Collagen"/>
    <property type="match status" value="2"/>
</dbReference>
<dbReference type="GO" id="GO:0030246">
    <property type="term" value="F:carbohydrate binding"/>
    <property type="evidence" value="ECO:0007669"/>
    <property type="project" value="UniProtKB-KW"/>
</dbReference>
<dbReference type="PANTHER" id="PTHR24024:SF15">
    <property type="entry name" value="PULMONARY SURFACTANT-ASSOCIATED PROTEIN D"/>
    <property type="match status" value="1"/>
</dbReference>
<dbReference type="InterPro" id="IPR001304">
    <property type="entry name" value="C-type_lectin-like"/>
</dbReference>
<evidence type="ECO:0000256" key="6">
    <source>
        <dbReference type="ARBA" id="ARBA00022588"/>
    </source>
</evidence>
<dbReference type="GO" id="GO:0002682">
    <property type="term" value="P:regulation of immune system process"/>
    <property type="evidence" value="ECO:0007669"/>
    <property type="project" value="UniProtKB-ARBA"/>
</dbReference>
<evidence type="ECO:0000256" key="23">
    <source>
        <dbReference type="SAM" id="SignalP"/>
    </source>
</evidence>
<dbReference type="InterPro" id="IPR016186">
    <property type="entry name" value="C-type_lectin-like/link_sf"/>
</dbReference>
<dbReference type="Gene3D" id="3.10.100.10">
    <property type="entry name" value="Mannose-Binding Protein A, subunit A"/>
    <property type="match status" value="1"/>
</dbReference>
<keyword evidence="17" id="KW-0379">Hydroxylation</keyword>
<comment type="subunit">
    <text evidence="3">Oligomeric complex of 4 set of homotrimers.</text>
</comment>
<sequence>MLLFLLSALVLFTQSLGYLEADMKTYSQRTAPSACTLVMCSSVESGLPGRDGRDGREGPRGEKGDPGLPGAAGKAGTPGEAGPVGPKGDNGSIGEPGPKGDAGPSGPPGPPGVPGPAGREGPLGKQGNIGPQGKPGPKGEAGPKGEGGAPGMQGTAGARGPAGPKGDRGIPGERGAPGNAGAAGEQWKELVMGPQGSPGARGPPGLKGDKGAPGDKGAKGESGLPDVASLRQQVEALQKQVQHLQAAFSQYKKVELFPNGQSVGEKIFKTAGFVKPFTEAQLVCTQAGGQLASPRSAAENAALQQLVIAQNEAAFLSMTDSKTEGKFTYPTGESLVYSNWAPGEPNDDGGSEDCVEIFTNGKWNDRACGEKRLVVCEF</sequence>
<keyword evidence="7" id="KW-0305">Gaseous exchange</keyword>
<evidence type="ECO:0000256" key="4">
    <source>
        <dbReference type="ARBA" id="ARBA00022439"/>
    </source>
</evidence>
<evidence type="ECO:0000256" key="1">
    <source>
        <dbReference type="ARBA" id="ARBA00004364"/>
    </source>
</evidence>
<accession>A0A2K5HXB8</accession>
<evidence type="ECO:0000259" key="24">
    <source>
        <dbReference type="PROSITE" id="PS50041"/>
    </source>
</evidence>
<evidence type="ECO:0000256" key="9">
    <source>
        <dbReference type="ARBA" id="ARBA00022734"/>
    </source>
</evidence>
<evidence type="ECO:0000256" key="11">
    <source>
        <dbReference type="ARBA" id="ARBA00022799"/>
    </source>
</evidence>
<evidence type="ECO:0000313" key="25">
    <source>
        <dbReference type="Ensembl" id="ENSCANP00000008941.1"/>
    </source>
</evidence>
<dbReference type="Pfam" id="PF00059">
    <property type="entry name" value="Lectin_C"/>
    <property type="match status" value="1"/>
</dbReference>
<dbReference type="InterPro" id="IPR016187">
    <property type="entry name" value="CTDL_fold"/>
</dbReference>
<evidence type="ECO:0000256" key="22">
    <source>
        <dbReference type="SAM" id="MobiDB-lite"/>
    </source>
</evidence>
<feature type="compositionally biased region" description="Gly residues" evidence="22">
    <location>
        <begin position="142"/>
        <end position="151"/>
    </location>
</feature>
<reference evidence="25" key="1">
    <citation type="submission" date="2025-08" db="UniProtKB">
        <authorList>
            <consortium name="Ensembl"/>
        </authorList>
    </citation>
    <scope>IDENTIFICATION</scope>
</reference>
<keyword evidence="5" id="KW-0964">Secreted</keyword>
<evidence type="ECO:0000256" key="14">
    <source>
        <dbReference type="ARBA" id="ARBA00023054"/>
    </source>
</evidence>
<feature type="signal peptide" evidence="23">
    <location>
        <begin position="1"/>
        <end position="17"/>
    </location>
</feature>
<dbReference type="CDD" id="cd03591">
    <property type="entry name" value="CLECT_collectin_like"/>
    <property type="match status" value="1"/>
</dbReference>
<protein>
    <recommendedName>
        <fullName evidence="19">Pulmonary surfactant-associated protein D</fullName>
    </recommendedName>
    <alternativeName>
        <fullName evidence="20">Lung surfactant protein D</fullName>
    </alternativeName>
</protein>
<feature type="compositionally biased region" description="Pro residues" evidence="22">
    <location>
        <begin position="105"/>
        <end position="114"/>
    </location>
</feature>
<evidence type="ECO:0000256" key="7">
    <source>
        <dbReference type="ARBA" id="ARBA00022713"/>
    </source>
</evidence>
<dbReference type="OMA" id="YQKVATF"/>
<keyword evidence="11" id="KW-0702">S-nitrosylation</keyword>
<feature type="coiled-coil region" evidence="21">
    <location>
        <begin position="227"/>
        <end position="254"/>
    </location>
</feature>
<comment type="function">
    <text evidence="18">Contributes to the lung's defense against inhaled microorganisms, organic antigens and toxins. Interacts with compounds such as bacterial lipopolysaccharides, oligosaccharides and fatty acids and modulates leukocyte action in immune response. May participate in the extracellular reorganization or turnover of pulmonary surfactant. Binds strongly maltose residues and to a lesser extent other alpha-glucosyl moieties.</text>
</comment>
<dbReference type="Proteomes" id="UP000233080">
    <property type="component" value="Unassembled WGS sequence"/>
</dbReference>
<dbReference type="GO" id="GO:0007585">
    <property type="term" value="P:respiratory gaseous exchange by respiratory system"/>
    <property type="evidence" value="ECO:0007669"/>
    <property type="project" value="UniProtKB-KW"/>
</dbReference>
<proteinExistence type="inferred from homology"/>
<dbReference type="STRING" id="336983.ENSCANP00000008941"/>
<dbReference type="Gene3D" id="1.20.5.360">
    <property type="entry name" value="SFTPD helical domain"/>
    <property type="match status" value="1"/>
</dbReference>